<feature type="region of interest" description="Disordered" evidence="1">
    <location>
        <begin position="1"/>
        <end position="26"/>
    </location>
</feature>
<reference evidence="2" key="1">
    <citation type="submission" date="2018-07" db="EMBL/GenBank/DDBJ databases">
        <authorList>
            <consortium name="PulseNet: The National Subtyping Network for Foodborne Disease Surveillance"/>
            <person name="Tarr C.L."/>
            <person name="Trees E."/>
            <person name="Katz L.S."/>
            <person name="Carleton-Romer H.A."/>
            <person name="Stroika S."/>
            <person name="Kucerova Z."/>
            <person name="Roache K.F."/>
            <person name="Sabol A.L."/>
            <person name="Besser J."/>
            <person name="Gerner-Smidt P."/>
        </authorList>
    </citation>
    <scope>NUCLEOTIDE SEQUENCE</scope>
    <source>
        <strain evidence="2">PNUSAS031704</strain>
    </source>
</reference>
<organism evidence="2">
    <name type="scientific">Salmonella enterica</name>
    <name type="common">Salmonella choleraesuis</name>
    <dbReference type="NCBI Taxonomy" id="28901"/>
    <lineage>
        <taxon>Bacteria</taxon>
        <taxon>Pseudomonadati</taxon>
        <taxon>Pseudomonadota</taxon>
        <taxon>Gammaproteobacteria</taxon>
        <taxon>Enterobacterales</taxon>
        <taxon>Enterobacteriaceae</taxon>
        <taxon>Salmonella</taxon>
    </lineage>
</organism>
<gene>
    <name evidence="2" type="ORF">C1B90_21305</name>
</gene>
<dbReference type="EMBL" id="AAGACD010000008">
    <property type="protein sequence ID" value="EBL7518576.1"/>
    <property type="molecule type" value="Genomic_DNA"/>
</dbReference>
<evidence type="ECO:0000313" key="2">
    <source>
        <dbReference type="EMBL" id="EBL7518576.1"/>
    </source>
</evidence>
<evidence type="ECO:0000256" key="1">
    <source>
        <dbReference type="SAM" id="MobiDB-lite"/>
    </source>
</evidence>
<dbReference type="AlphaFoldDB" id="A0A5T4LPB7"/>
<accession>A0A5T4LPB7</accession>
<comment type="caution">
    <text evidence="2">The sequence shown here is derived from an EMBL/GenBank/DDBJ whole genome shotgun (WGS) entry which is preliminary data.</text>
</comment>
<sequence length="92" mass="10583">MIHPFSVSGPATAGRGKPVADGNQFPTRKIFPPFYFLLIPRFYESVLPARMDTIRIFYGRPERHVAQRPEGISVRYPANMLYQNIFIPQTTK</sequence>
<protein>
    <submittedName>
        <fullName evidence="2">Uncharacterized protein</fullName>
    </submittedName>
</protein>
<proteinExistence type="predicted"/>
<name>A0A5T4LPB7_SALER</name>